<dbReference type="GO" id="GO:0015920">
    <property type="term" value="P:lipopolysaccharide transport"/>
    <property type="evidence" value="ECO:0007669"/>
    <property type="project" value="UniProtKB-UniRule"/>
</dbReference>
<comment type="subunit">
    <text evidence="4">Component of the lipopolysaccharide transport and assembly complex.</text>
</comment>
<evidence type="ECO:0000256" key="5">
    <source>
        <dbReference type="SAM" id="MobiDB-lite"/>
    </source>
</evidence>
<dbReference type="RefSeq" id="WP_089514804.1">
    <property type="nucleotide sequence ID" value="NZ_NJGG01000001.1"/>
</dbReference>
<dbReference type="GO" id="GO:0017089">
    <property type="term" value="F:glycolipid transfer activity"/>
    <property type="evidence" value="ECO:0007669"/>
    <property type="project" value="TreeGrafter"/>
</dbReference>
<dbReference type="InterPro" id="IPR005653">
    <property type="entry name" value="OstA-like_N"/>
</dbReference>
<dbReference type="GO" id="GO:0001530">
    <property type="term" value="F:lipopolysaccharide binding"/>
    <property type="evidence" value="ECO:0007669"/>
    <property type="project" value="InterPro"/>
</dbReference>
<feature type="compositionally biased region" description="Basic and acidic residues" evidence="5">
    <location>
        <begin position="173"/>
        <end position="182"/>
    </location>
</feature>
<organism evidence="7 8">
    <name type="scientific">Polynucleobacter cosmopolitanus</name>
    <dbReference type="NCBI Taxonomy" id="351345"/>
    <lineage>
        <taxon>Bacteria</taxon>
        <taxon>Pseudomonadati</taxon>
        <taxon>Pseudomonadota</taxon>
        <taxon>Betaproteobacteria</taxon>
        <taxon>Burkholderiales</taxon>
        <taxon>Burkholderiaceae</taxon>
        <taxon>Polynucleobacter</taxon>
    </lineage>
</organism>
<proteinExistence type="inferred from homology"/>
<comment type="similarity">
    <text evidence="4">Belongs to the LptA family.</text>
</comment>
<reference evidence="7 8" key="1">
    <citation type="submission" date="2017-06" db="EMBL/GenBank/DDBJ databases">
        <title>Reclassification of a Polynucleobacter cosmopolitanus strain isolated from tropical Lake Victoria as Polynucleobacter victoriensis comb. nov.</title>
        <authorList>
            <person name="Hahn M.W."/>
        </authorList>
    </citation>
    <scope>NUCLEOTIDE SEQUENCE [LARGE SCALE GENOMIC DNA]</scope>
    <source>
        <strain evidence="7 8">MWH-MoIso2</strain>
    </source>
</reference>
<dbReference type="GO" id="GO:0030288">
    <property type="term" value="C:outer membrane-bounded periplasmic space"/>
    <property type="evidence" value="ECO:0007669"/>
    <property type="project" value="TreeGrafter"/>
</dbReference>
<dbReference type="OrthoDB" id="5294855at2"/>
<keyword evidence="3 4" id="KW-0574">Periplasm</keyword>
<feature type="chain" id="PRO_5013406148" description="Lipopolysaccharide export system protein LptA" evidence="4">
    <location>
        <begin position="28"/>
        <end position="182"/>
    </location>
</feature>
<dbReference type="NCBIfam" id="TIGR03002">
    <property type="entry name" value="outer_YhbN_LptA"/>
    <property type="match status" value="1"/>
</dbReference>
<comment type="caution">
    <text evidence="7">The sequence shown here is derived from an EMBL/GenBank/DDBJ whole genome shotgun (WGS) entry which is preliminary data.</text>
</comment>
<dbReference type="PANTHER" id="PTHR36504">
    <property type="entry name" value="LIPOPOLYSACCHARIDE EXPORT SYSTEM PROTEIN LPTA"/>
    <property type="match status" value="1"/>
</dbReference>
<feature type="domain" description="Organic solvent tolerance-like N-terminal" evidence="6">
    <location>
        <begin position="39"/>
        <end position="156"/>
    </location>
</feature>
<dbReference type="Pfam" id="PF03968">
    <property type="entry name" value="LptD_N"/>
    <property type="match status" value="1"/>
</dbReference>
<evidence type="ECO:0000313" key="8">
    <source>
        <dbReference type="Proteomes" id="UP000215188"/>
    </source>
</evidence>
<evidence type="ECO:0000313" key="7">
    <source>
        <dbReference type="EMBL" id="OXL15767.1"/>
    </source>
</evidence>
<feature type="signal peptide" evidence="4">
    <location>
        <begin position="1"/>
        <end position="27"/>
    </location>
</feature>
<evidence type="ECO:0000256" key="2">
    <source>
        <dbReference type="ARBA" id="ARBA00022729"/>
    </source>
</evidence>
<dbReference type="HAMAP" id="MF_01914">
    <property type="entry name" value="LPS_assembly_LptA"/>
    <property type="match status" value="1"/>
</dbReference>
<gene>
    <name evidence="4 7" type="primary">lptA</name>
    <name evidence="7" type="ORF">AOC33_01305</name>
</gene>
<dbReference type="GO" id="GO:0009279">
    <property type="term" value="C:cell outer membrane"/>
    <property type="evidence" value="ECO:0007669"/>
    <property type="project" value="TreeGrafter"/>
</dbReference>
<sequence length="182" mass="20366" precursor="true">MRFRLATYSFCLSIGIALGLLTIPAHAEKADKDKPIALSSDKAQFDDVKQIYYLERNVLLIKGSLIIKGEKAEVKIDPEGYQFVTIFAKPGELASLRQKRDTGFNDFIEGFAELIEYDGKTDIAILQKQARMNQISGPRVTDQLHGDKIHYDGNTEKYNVVSKASVKSTLSPRRKELTGPSK</sequence>
<evidence type="ECO:0000256" key="4">
    <source>
        <dbReference type="HAMAP-Rule" id="MF_01914"/>
    </source>
</evidence>
<dbReference type="GO" id="GO:0043165">
    <property type="term" value="P:Gram-negative-bacterium-type cell outer membrane assembly"/>
    <property type="evidence" value="ECO:0007669"/>
    <property type="project" value="UniProtKB-UniRule"/>
</dbReference>
<evidence type="ECO:0000259" key="6">
    <source>
        <dbReference type="Pfam" id="PF03968"/>
    </source>
</evidence>
<dbReference type="Proteomes" id="UP000215188">
    <property type="component" value="Unassembled WGS sequence"/>
</dbReference>
<feature type="region of interest" description="Disordered" evidence="5">
    <location>
        <begin position="163"/>
        <end position="182"/>
    </location>
</feature>
<dbReference type="InterPro" id="IPR052037">
    <property type="entry name" value="LPS_export_LptA"/>
</dbReference>
<evidence type="ECO:0000256" key="1">
    <source>
        <dbReference type="ARBA" id="ARBA00022448"/>
    </source>
</evidence>
<keyword evidence="8" id="KW-1185">Reference proteome</keyword>
<comment type="subcellular location">
    <subcellularLocation>
        <location evidence="4">Periplasm</location>
    </subcellularLocation>
</comment>
<evidence type="ECO:0000256" key="3">
    <source>
        <dbReference type="ARBA" id="ARBA00022764"/>
    </source>
</evidence>
<comment type="function">
    <text evidence="4">Involved in the assembly of lipopolysaccharide (LPS). Required for the translocation of LPS from the inner membrane to the outer membrane.</text>
</comment>
<dbReference type="Gene3D" id="2.60.450.10">
    <property type="entry name" value="Lipopolysaccharide (LPS) transport protein A like domain"/>
    <property type="match status" value="1"/>
</dbReference>
<protein>
    <recommendedName>
        <fullName evidence="4">Lipopolysaccharide export system protein LptA</fullName>
    </recommendedName>
</protein>
<accession>A0A229FUS6</accession>
<keyword evidence="2 4" id="KW-0732">Signal</keyword>
<name>A0A229FUS6_9BURK</name>
<dbReference type="EMBL" id="NJGG01000001">
    <property type="protein sequence ID" value="OXL15767.1"/>
    <property type="molecule type" value="Genomic_DNA"/>
</dbReference>
<dbReference type="InterPro" id="IPR014340">
    <property type="entry name" value="LptA"/>
</dbReference>
<keyword evidence="1 4" id="KW-0813">Transport</keyword>
<dbReference type="PANTHER" id="PTHR36504:SF1">
    <property type="entry name" value="LIPOPOLYSACCHARIDE EXPORT SYSTEM PROTEIN LPTA"/>
    <property type="match status" value="1"/>
</dbReference>
<dbReference type="AlphaFoldDB" id="A0A229FUS6"/>